<dbReference type="AlphaFoldDB" id="A0A369VF43"/>
<feature type="compositionally biased region" description="Gly residues" evidence="1">
    <location>
        <begin position="191"/>
        <end position="200"/>
    </location>
</feature>
<proteinExistence type="predicted"/>
<evidence type="ECO:0000256" key="2">
    <source>
        <dbReference type="SAM" id="SignalP"/>
    </source>
</evidence>
<feature type="chain" id="PRO_5039655763" description="GerMN domain-containing protein" evidence="2">
    <location>
        <begin position="27"/>
        <end position="263"/>
    </location>
</feature>
<dbReference type="OrthoDB" id="3474228at2"/>
<protein>
    <recommendedName>
        <fullName evidence="5">GerMN domain-containing protein</fullName>
    </recommendedName>
</protein>
<dbReference type="Proteomes" id="UP000253742">
    <property type="component" value="Unassembled WGS sequence"/>
</dbReference>
<feature type="region of interest" description="Disordered" evidence="1">
    <location>
        <begin position="161"/>
        <end position="263"/>
    </location>
</feature>
<dbReference type="RefSeq" id="WP_114526982.1">
    <property type="nucleotide sequence ID" value="NZ_QQBH01000001.1"/>
</dbReference>
<gene>
    <name evidence="3" type="ORF">DVZ84_02490</name>
</gene>
<evidence type="ECO:0008006" key="5">
    <source>
        <dbReference type="Google" id="ProtNLM"/>
    </source>
</evidence>
<accession>A0A369VF43</accession>
<dbReference type="STRING" id="146923.Spa2297_02500"/>
<reference evidence="3 4" key="1">
    <citation type="submission" date="2018-07" db="EMBL/GenBank/DDBJ databases">
        <title>Genome guided investigation of antibiotics producing actinomycetales strain isolated from a Macau mangrove ecosystem.</title>
        <authorList>
            <person name="Hu D."/>
        </authorList>
    </citation>
    <scope>NUCLEOTIDE SEQUENCE [LARGE SCALE GENOMIC DNA]</scope>
    <source>
        <strain evidence="3 4">2297</strain>
    </source>
</reference>
<organism evidence="3 4">
    <name type="scientific">Streptomyces parvulus</name>
    <dbReference type="NCBI Taxonomy" id="146923"/>
    <lineage>
        <taxon>Bacteria</taxon>
        <taxon>Bacillati</taxon>
        <taxon>Actinomycetota</taxon>
        <taxon>Actinomycetes</taxon>
        <taxon>Kitasatosporales</taxon>
        <taxon>Streptomycetaceae</taxon>
        <taxon>Streptomyces</taxon>
    </lineage>
</organism>
<comment type="caution">
    <text evidence="3">The sequence shown here is derived from an EMBL/GenBank/DDBJ whole genome shotgun (WGS) entry which is preliminary data.</text>
</comment>
<evidence type="ECO:0000313" key="4">
    <source>
        <dbReference type="Proteomes" id="UP000253742"/>
    </source>
</evidence>
<dbReference type="EMBL" id="QQBH01000001">
    <property type="protein sequence ID" value="RDD91103.1"/>
    <property type="molecule type" value="Genomic_DNA"/>
</dbReference>
<name>A0A369VF43_9ACTN</name>
<feature type="signal peptide" evidence="2">
    <location>
        <begin position="1"/>
        <end position="26"/>
    </location>
</feature>
<evidence type="ECO:0000313" key="3">
    <source>
        <dbReference type="EMBL" id="RDD91103.1"/>
    </source>
</evidence>
<evidence type="ECO:0000256" key="1">
    <source>
        <dbReference type="SAM" id="MobiDB-lite"/>
    </source>
</evidence>
<sequence length="263" mass="25561">MKPPSRATRHALPVLLAALLLPLAGCGIPETGVVQAGEPASGVLEPGAAPSPSETAAVPLAKVRLFFVADGLLAPVTRVLPAATDPGAVVLVLLDGPDQRERASGLTTELPSATAAPAVRVDGASVTVLLPRGTRSLGDTAVDQLACTVAAARLRQDPALESAQVTVEQPGGRLAGRSSEDCPMGAEPAAGGTGGGGGVAPGDTDTDTGAPTADGTDVPTAYGTDVPTADGTDAPSDGGTDGPTDNETGAPGRSGGTDTINGG</sequence>
<keyword evidence="2" id="KW-0732">Signal</keyword>
<feature type="compositionally biased region" description="Low complexity" evidence="1">
    <location>
        <begin position="201"/>
        <end position="217"/>
    </location>
</feature>